<gene>
    <name evidence="1" type="ORF">BDN72DRAFT_893698</name>
</gene>
<reference evidence="1 2" key="1">
    <citation type="journal article" date="2019" name="Nat. Ecol. Evol.">
        <title>Megaphylogeny resolves global patterns of mushroom evolution.</title>
        <authorList>
            <person name="Varga T."/>
            <person name="Krizsan K."/>
            <person name="Foldi C."/>
            <person name="Dima B."/>
            <person name="Sanchez-Garcia M."/>
            <person name="Sanchez-Ramirez S."/>
            <person name="Szollosi G.J."/>
            <person name="Szarkandi J.G."/>
            <person name="Papp V."/>
            <person name="Albert L."/>
            <person name="Andreopoulos W."/>
            <person name="Angelini C."/>
            <person name="Antonin V."/>
            <person name="Barry K.W."/>
            <person name="Bougher N.L."/>
            <person name="Buchanan P."/>
            <person name="Buyck B."/>
            <person name="Bense V."/>
            <person name="Catcheside P."/>
            <person name="Chovatia M."/>
            <person name="Cooper J."/>
            <person name="Damon W."/>
            <person name="Desjardin D."/>
            <person name="Finy P."/>
            <person name="Geml J."/>
            <person name="Haridas S."/>
            <person name="Hughes K."/>
            <person name="Justo A."/>
            <person name="Karasinski D."/>
            <person name="Kautmanova I."/>
            <person name="Kiss B."/>
            <person name="Kocsube S."/>
            <person name="Kotiranta H."/>
            <person name="LaButti K.M."/>
            <person name="Lechner B.E."/>
            <person name="Liimatainen K."/>
            <person name="Lipzen A."/>
            <person name="Lukacs Z."/>
            <person name="Mihaltcheva S."/>
            <person name="Morgado L.N."/>
            <person name="Niskanen T."/>
            <person name="Noordeloos M.E."/>
            <person name="Ohm R.A."/>
            <person name="Ortiz-Santana B."/>
            <person name="Ovrebo C."/>
            <person name="Racz N."/>
            <person name="Riley R."/>
            <person name="Savchenko A."/>
            <person name="Shiryaev A."/>
            <person name="Soop K."/>
            <person name="Spirin V."/>
            <person name="Szebenyi C."/>
            <person name="Tomsovsky M."/>
            <person name="Tulloss R.E."/>
            <person name="Uehling J."/>
            <person name="Grigoriev I.V."/>
            <person name="Vagvolgyi C."/>
            <person name="Papp T."/>
            <person name="Martin F.M."/>
            <person name="Miettinen O."/>
            <person name="Hibbett D.S."/>
            <person name="Nagy L.G."/>
        </authorList>
    </citation>
    <scope>NUCLEOTIDE SEQUENCE [LARGE SCALE GENOMIC DNA]</scope>
    <source>
        <strain evidence="1 2">NL-1719</strain>
    </source>
</reference>
<name>A0ACD3B6I4_9AGAR</name>
<keyword evidence="2" id="KW-1185">Reference proteome</keyword>
<sequence>MSETPSWPSLYSPGIEILHIEHRDPIQPGAFYLKTAHDTFVFTLYWTLILYLPVFFLCGLYAFFNLNFPPSKLRHSRILEETTLATGAINFPPSPTYIQSTSTYTSLPTAHVDQFIYPPSPVSPMGTTRPLLHSIRFGNKRRGTLTSTKSYNPQETMPRTMRETYAPVPVKPAKPKERRSRLTFSLLVLMTYLILGVASSVIGSAVLGYTVMGIYRAGGYNMST</sequence>
<dbReference type="EMBL" id="ML208273">
    <property type="protein sequence ID" value="TFK73735.1"/>
    <property type="molecule type" value="Genomic_DNA"/>
</dbReference>
<accession>A0ACD3B6I4</accession>
<organism evidence="1 2">
    <name type="scientific">Pluteus cervinus</name>
    <dbReference type="NCBI Taxonomy" id="181527"/>
    <lineage>
        <taxon>Eukaryota</taxon>
        <taxon>Fungi</taxon>
        <taxon>Dikarya</taxon>
        <taxon>Basidiomycota</taxon>
        <taxon>Agaricomycotina</taxon>
        <taxon>Agaricomycetes</taxon>
        <taxon>Agaricomycetidae</taxon>
        <taxon>Agaricales</taxon>
        <taxon>Pluteineae</taxon>
        <taxon>Pluteaceae</taxon>
        <taxon>Pluteus</taxon>
    </lineage>
</organism>
<proteinExistence type="predicted"/>
<dbReference type="Proteomes" id="UP000308600">
    <property type="component" value="Unassembled WGS sequence"/>
</dbReference>
<protein>
    <submittedName>
        <fullName evidence="1">Uncharacterized protein</fullName>
    </submittedName>
</protein>
<evidence type="ECO:0000313" key="1">
    <source>
        <dbReference type="EMBL" id="TFK73735.1"/>
    </source>
</evidence>
<evidence type="ECO:0000313" key="2">
    <source>
        <dbReference type="Proteomes" id="UP000308600"/>
    </source>
</evidence>